<name>A0ABR7WS55_9SPHI</name>
<comment type="caution">
    <text evidence="2">The sequence shown here is derived from an EMBL/GenBank/DDBJ whole genome shotgun (WGS) entry which is preliminary data.</text>
</comment>
<feature type="coiled-coil region" evidence="1">
    <location>
        <begin position="613"/>
        <end position="657"/>
    </location>
</feature>
<proteinExistence type="predicted"/>
<reference evidence="2 3" key="1">
    <citation type="submission" date="2020-09" db="EMBL/GenBank/DDBJ databases">
        <title>Novel species of Mucilaginibacter isolated from a glacier on the Tibetan Plateau.</title>
        <authorList>
            <person name="Liu Q."/>
            <person name="Xin Y.-H."/>
        </authorList>
    </citation>
    <scope>NUCLEOTIDE SEQUENCE [LARGE SCALE GENOMIC DNA]</scope>
    <source>
        <strain evidence="2 3">ZT4R22</strain>
    </source>
</reference>
<gene>
    <name evidence="2" type="ORF">IDJ77_15080</name>
</gene>
<sequence>MKKYPRIYSLSTLGLIHHQEYNYQFHPFRTDFVGESGAGKSMIADLLQLIFVGSDAFESATKATGERKPAGMVLEESGKGKSNSIGYAFLNIETGPQQYLVIGVCIESGNRNTHSFIIQAGFDYEPITYLTAPLTYEDLLKAEEILPIDLLKDHMSEKGLFCESWQKPKKYHEILFKENILPLDLAANDRLLKDYASILQSFSRGKTLDTQKGSSIKDFLFGRDKAVDIYDKFKQAVVEMEATIGEYGNNLKEIERVTQKQKALIDLKQKKEDLDKSEREYLYKSMAFYHQETENYLQELETTFRDFKIAEHQSGLIGSAIEIAVAAAQEELPALQQTVKQLDSRMIRLAPENQKVEAMESLLLTLDCSLVELEGFYRENQENTARQRLLQTVINKLKSEGILDVFKNIAGSYTNSKELLDHLDEEINTKSDSLAEKNLLKKYIDIDDPDSLTNWAFSQERGFSKDEESVILKLQELPRNKPPLNKDYLPDPEELFGRLQITDRDDNGFWLNLNGLRKYIPYVKEQILTAYDPEKIRSYFAGVSQTTAQYISTLTADVDLLKKLKETWLSFENTNAILDAYQRRQSLADFKPVTELAMSRQDFEDSVACYRRKDQIKEDFKSLDEQKNTASDQLIAHKTLQSELQDASGQLTILKSRISQLTVSAPVAAYVPKNEVVLPSIGTDFDKALIKEQLRQMENSVRQTDKWADQLASLRAAETELEKISTQFTKAYPDKLWEPDPEFMAGDPKSVTEAYHKAEQTYILTYNNIISLYIPTEAFKLQDDDNFFALSKSLLPEAFAELVTTDAEATVIETVQRYLIRINEKNRQLNNRKIQKIKDLLDEVDNTITAQMEIVRRIDNFLKTGHNITGGYHARLKRNFAGGYPKEWMDNFKQKVEQEIGLFAPTDGLTANLAHKVSLSEMMIAAFYFCGGVKGQEMTINKLLDPAMYYDLNFTMESASGRINKGSTGQTYAAIALLCIARLSVMSREEGKNFGKAVRVMPIDEAEGLGSNYDMLYEIAREYDYQIISMSINPVGKFREGDQYIYMLHKNMEVEAPVNYRPMAVFFDRDIK</sequence>
<protein>
    <submittedName>
        <fullName evidence="2">Uncharacterized protein</fullName>
    </submittedName>
</protein>
<evidence type="ECO:0000313" key="2">
    <source>
        <dbReference type="EMBL" id="MBD1365138.1"/>
    </source>
</evidence>
<dbReference type="Proteomes" id="UP000606600">
    <property type="component" value="Unassembled WGS sequence"/>
</dbReference>
<evidence type="ECO:0000313" key="3">
    <source>
        <dbReference type="Proteomes" id="UP000606600"/>
    </source>
</evidence>
<dbReference type="RefSeq" id="WP_191189796.1">
    <property type="nucleotide sequence ID" value="NZ_JACWMY010000007.1"/>
</dbReference>
<keyword evidence="1" id="KW-0175">Coiled coil</keyword>
<keyword evidence="3" id="KW-1185">Reference proteome</keyword>
<organism evidence="2 3">
    <name type="scientific">Mucilaginibacter pankratovii</name>
    <dbReference type="NCBI Taxonomy" id="2772110"/>
    <lineage>
        <taxon>Bacteria</taxon>
        <taxon>Pseudomonadati</taxon>
        <taxon>Bacteroidota</taxon>
        <taxon>Sphingobacteriia</taxon>
        <taxon>Sphingobacteriales</taxon>
        <taxon>Sphingobacteriaceae</taxon>
        <taxon>Mucilaginibacter</taxon>
    </lineage>
</organism>
<dbReference type="Gene3D" id="3.40.1140.10">
    <property type="match status" value="1"/>
</dbReference>
<dbReference type="EMBL" id="JACWMY010000007">
    <property type="protein sequence ID" value="MBD1365138.1"/>
    <property type="molecule type" value="Genomic_DNA"/>
</dbReference>
<evidence type="ECO:0000256" key="1">
    <source>
        <dbReference type="SAM" id="Coils"/>
    </source>
</evidence>
<accession>A0ABR7WS55</accession>